<evidence type="ECO:0000313" key="3">
    <source>
        <dbReference type="Proteomes" id="UP000623467"/>
    </source>
</evidence>
<keyword evidence="3" id="KW-1185">Reference proteome</keyword>
<dbReference type="AlphaFoldDB" id="A0A8H6ZBV8"/>
<reference evidence="2" key="1">
    <citation type="submission" date="2020-05" db="EMBL/GenBank/DDBJ databases">
        <title>Mycena genomes resolve the evolution of fungal bioluminescence.</title>
        <authorList>
            <person name="Tsai I.J."/>
        </authorList>
    </citation>
    <scope>NUCLEOTIDE SEQUENCE</scope>
    <source>
        <strain evidence="2">160909Yilan</strain>
    </source>
</reference>
<gene>
    <name evidence="2" type="ORF">MSAN_00023600</name>
</gene>
<organism evidence="2 3">
    <name type="scientific">Mycena sanguinolenta</name>
    <dbReference type="NCBI Taxonomy" id="230812"/>
    <lineage>
        <taxon>Eukaryota</taxon>
        <taxon>Fungi</taxon>
        <taxon>Dikarya</taxon>
        <taxon>Basidiomycota</taxon>
        <taxon>Agaricomycotina</taxon>
        <taxon>Agaricomycetes</taxon>
        <taxon>Agaricomycetidae</taxon>
        <taxon>Agaricales</taxon>
        <taxon>Marasmiineae</taxon>
        <taxon>Mycenaceae</taxon>
        <taxon>Mycena</taxon>
    </lineage>
</organism>
<accession>A0A8H6ZBV8</accession>
<feature type="region of interest" description="Disordered" evidence="1">
    <location>
        <begin position="101"/>
        <end position="144"/>
    </location>
</feature>
<name>A0A8H6ZBV8_9AGAR</name>
<protein>
    <submittedName>
        <fullName evidence="2">Uncharacterized protein</fullName>
    </submittedName>
</protein>
<dbReference type="EMBL" id="JACAZH010000001">
    <property type="protein sequence ID" value="KAF7376088.1"/>
    <property type="molecule type" value="Genomic_DNA"/>
</dbReference>
<sequence>MTGDLVDMTGDCATGCELSESELGTNILPVGGLAAWRGPGDGAGDGRRRCAGVGAVKQDDPFSGHEDDIAFLGLSSGVGDLESSYIRFGLDPTVVGDQPLMGEDDLEHLSDGDDVTLYFSGGEDEPKSRASSKKKSDLSYPRTE</sequence>
<evidence type="ECO:0000313" key="2">
    <source>
        <dbReference type="EMBL" id="KAF7376088.1"/>
    </source>
</evidence>
<evidence type="ECO:0000256" key="1">
    <source>
        <dbReference type="SAM" id="MobiDB-lite"/>
    </source>
</evidence>
<proteinExistence type="predicted"/>
<comment type="caution">
    <text evidence="2">The sequence shown here is derived from an EMBL/GenBank/DDBJ whole genome shotgun (WGS) entry which is preliminary data.</text>
</comment>
<dbReference type="Proteomes" id="UP000623467">
    <property type="component" value="Unassembled WGS sequence"/>
</dbReference>